<sequence>MGSPKDYIALPTSDVKTTDSPPPPYEGNKSPWYRRHWKAAALLFTFATLLIVGFSLHPSCHGQKPPRIVDLGFPHDSQHENLAAKDLSFMMSKLVDRTKHHDKKHHHHNHNHRKHHDKHGPAHHEHHRHHQSDHDMPPHQLAQPEHDQPPHHQPDHGEHPHHESHRHHHHHHQHPKHPEHSEHPEHHKHHKHHKHHHHHHNEKRQNEDDEEVYVQKLPTHNRYQPPHGLQRRDEHQQWKQSYTLSPSANASLHIKTFMLHESFQGSVTLRQDTTGVEQDITVTCSMNNDEGDAPIRFSATSGPRNFFLSAHPSSKKPPTSLHAYSIDIVLSSSIKALDRLTIEINNGTITIDESLRSTTFQSVSLAASHGAISVDNLVANRITVGTYSGVITGTFEPIERLAVGAYRGMSNVRLLQSSSLSPLHIASSSPHGTSTLSLERGVFEGRFVAKGHHEQVPNVNFTSNDQENYGYEVVDDRVSGWLSSDDKPDRLVIHGRKETNLIFD</sequence>
<feature type="compositionally biased region" description="Basic residues" evidence="1">
    <location>
        <begin position="100"/>
        <end position="118"/>
    </location>
</feature>
<feature type="region of interest" description="Disordered" evidence="1">
    <location>
        <begin position="97"/>
        <end position="210"/>
    </location>
</feature>
<evidence type="ECO:0000256" key="2">
    <source>
        <dbReference type="SAM" id="Phobius"/>
    </source>
</evidence>
<keyword evidence="4" id="KW-1185">Reference proteome</keyword>
<name>A0A168NGH8_ABSGL</name>
<feature type="transmembrane region" description="Helical" evidence="2">
    <location>
        <begin position="39"/>
        <end position="57"/>
    </location>
</feature>
<feature type="compositionally biased region" description="Basic and acidic residues" evidence="1">
    <location>
        <begin position="176"/>
        <end position="185"/>
    </location>
</feature>
<dbReference type="OMA" id="HHESHRH"/>
<organism evidence="3">
    <name type="scientific">Absidia glauca</name>
    <name type="common">Pin mould</name>
    <dbReference type="NCBI Taxonomy" id="4829"/>
    <lineage>
        <taxon>Eukaryota</taxon>
        <taxon>Fungi</taxon>
        <taxon>Fungi incertae sedis</taxon>
        <taxon>Mucoromycota</taxon>
        <taxon>Mucoromycotina</taxon>
        <taxon>Mucoromycetes</taxon>
        <taxon>Mucorales</taxon>
        <taxon>Cunninghamellaceae</taxon>
        <taxon>Absidia</taxon>
    </lineage>
</organism>
<dbReference type="InParanoid" id="A0A168NGH8"/>
<evidence type="ECO:0000313" key="4">
    <source>
        <dbReference type="Proteomes" id="UP000078561"/>
    </source>
</evidence>
<feature type="compositionally biased region" description="Basic residues" evidence="1">
    <location>
        <begin position="162"/>
        <end position="175"/>
    </location>
</feature>
<dbReference type="STRING" id="4829.A0A168NGH8"/>
<feature type="compositionally biased region" description="Basic and acidic residues" evidence="1">
    <location>
        <begin position="144"/>
        <end position="161"/>
    </location>
</feature>
<accession>A0A168NGH8</accession>
<protein>
    <recommendedName>
        <fullName evidence="5">Adhesin domain-containing protein</fullName>
    </recommendedName>
</protein>
<dbReference type="AlphaFoldDB" id="A0A168NGH8"/>
<dbReference type="OrthoDB" id="2290101at2759"/>
<feature type="region of interest" description="Disordered" evidence="1">
    <location>
        <begin position="1"/>
        <end position="29"/>
    </location>
</feature>
<gene>
    <name evidence="3" type="primary">ABSGL_06195.1 scaffold 7705</name>
</gene>
<evidence type="ECO:0000313" key="3">
    <source>
        <dbReference type="EMBL" id="SAM00507.1"/>
    </source>
</evidence>
<reference evidence="3" key="1">
    <citation type="submission" date="2016-04" db="EMBL/GenBank/DDBJ databases">
        <authorList>
            <person name="Evans L.H."/>
            <person name="Alamgir A."/>
            <person name="Owens N."/>
            <person name="Weber N.D."/>
            <person name="Virtaneva K."/>
            <person name="Barbian K."/>
            <person name="Babar A."/>
            <person name="Rosenke K."/>
        </authorList>
    </citation>
    <scope>NUCLEOTIDE SEQUENCE [LARGE SCALE GENOMIC DNA]</scope>
    <source>
        <strain evidence="3">CBS 101.48</strain>
    </source>
</reference>
<evidence type="ECO:0008006" key="5">
    <source>
        <dbReference type="Google" id="ProtNLM"/>
    </source>
</evidence>
<evidence type="ECO:0000256" key="1">
    <source>
        <dbReference type="SAM" id="MobiDB-lite"/>
    </source>
</evidence>
<keyword evidence="2" id="KW-0812">Transmembrane</keyword>
<feature type="compositionally biased region" description="Basic residues" evidence="1">
    <location>
        <begin position="186"/>
        <end position="202"/>
    </location>
</feature>
<proteinExistence type="predicted"/>
<dbReference type="EMBL" id="LT553219">
    <property type="protein sequence ID" value="SAM00507.1"/>
    <property type="molecule type" value="Genomic_DNA"/>
</dbReference>
<keyword evidence="2" id="KW-1133">Transmembrane helix</keyword>
<dbReference type="Proteomes" id="UP000078561">
    <property type="component" value="Unassembled WGS sequence"/>
</dbReference>
<keyword evidence="2" id="KW-0472">Membrane</keyword>